<gene>
    <name evidence="1" type="primary">CSON009287</name>
</gene>
<evidence type="ECO:0000313" key="1">
    <source>
        <dbReference type="EMBL" id="SSX23572.1"/>
    </source>
</evidence>
<dbReference type="VEuPathDB" id="VectorBase:CSON009287"/>
<dbReference type="EMBL" id="UFQT01000366">
    <property type="protein sequence ID" value="SSX23572.1"/>
    <property type="molecule type" value="Genomic_DNA"/>
</dbReference>
<name>A0A336M009_CULSO</name>
<accession>A0A336M009</accession>
<protein>
    <submittedName>
        <fullName evidence="1">CSON009287 protein</fullName>
    </submittedName>
</protein>
<reference evidence="1" key="1">
    <citation type="submission" date="2018-07" db="EMBL/GenBank/DDBJ databases">
        <authorList>
            <person name="Quirk P.G."/>
            <person name="Krulwich T.A."/>
        </authorList>
    </citation>
    <scope>NUCLEOTIDE SEQUENCE</scope>
</reference>
<sequence length="219" mass="24983">MPKYKPVMMLHSPVPMEEHLAKFDATLPFTDPGLLSTPTYITLPISIPGAKLNDSQTVQIQVLNPNALNQNNYQQKLHYGHIHINSNQSNTTRQNQKRYNGNKNRKFVHSNSYGNRNHFDDHKTCQSNQFYRGHSNQNMNQLLNNLSDFLLAQARPQRTTFPTHYYPKFIITTLVGCNMTVLAAIQPQDLQTASEFQLQGCTVENDVSVLKLALENTIQ</sequence>
<organism evidence="1">
    <name type="scientific">Culicoides sonorensis</name>
    <name type="common">Biting midge</name>
    <dbReference type="NCBI Taxonomy" id="179676"/>
    <lineage>
        <taxon>Eukaryota</taxon>
        <taxon>Metazoa</taxon>
        <taxon>Ecdysozoa</taxon>
        <taxon>Arthropoda</taxon>
        <taxon>Hexapoda</taxon>
        <taxon>Insecta</taxon>
        <taxon>Pterygota</taxon>
        <taxon>Neoptera</taxon>
        <taxon>Endopterygota</taxon>
        <taxon>Diptera</taxon>
        <taxon>Nematocera</taxon>
        <taxon>Chironomoidea</taxon>
        <taxon>Ceratopogonidae</taxon>
        <taxon>Ceratopogoninae</taxon>
        <taxon>Culicoides</taxon>
        <taxon>Monoculicoides</taxon>
    </lineage>
</organism>
<proteinExistence type="predicted"/>
<dbReference type="AlphaFoldDB" id="A0A336M009"/>